<dbReference type="EMBL" id="BAABAT010000045">
    <property type="protein sequence ID" value="GAA4261308.1"/>
    <property type="molecule type" value="Genomic_DNA"/>
</dbReference>
<proteinExistence type="predicted"/>
<evidence type="ECO:0000313" key="1">
    <source>
        <dbReference type="EMBL" id="GAA4261308.1"/>
    </source>
</evidence>
<organism evidence="1 2">
    <name type="scientific">Dactylosporangium darangshiense</name>
    <dbReference type="NCBI Taxonomy" id="579108"/>
    <lineage>
        <taxon>Bacteria</taxon>
        <taxon>Bacillati</taxon>
        <taxon>Actinomycetota</taxon>
        <taxon>Actinomycetes</taxon>
        <taxon>Micromonosporales</taxon>
        <taxon>Micromonosporaceae</taxon>
        <taxon>Dactylosporangium</taxon>
    </lineage>
</organism>
<accession>A0ABP8DQ39</accession>
<name>A0ABP8DQ39_9ACTN</name>
<dbReference type="Proteomes" id="UP001500620">
    <property type="component" value="Unassembled WGS sequence"/>
</dbReference>
<keyword evidence="2" id="KW-1185">Reference proteome</keyword>
<gene>
    <name evidence="1" type="ORF">GCM10022255_093430</name>
</gene>
<dbReference type="Pfam" id="PF24716">
    <property type="entry name" value="WapI"/>
    <property type="match status" value="1"/>
</dbReference>
<comment type="caution">
    <text evidence="1">The sequence shown here is derived from an EMBL/GenBank/DDBJ whole genome shotgun (WGS) entry which is preliminary data.</text>
</comment>
<evidence type="ECO:0000313" key="2">
    <source>
        <dbReference type="Proteomes" id="UP001500620"/>
    </source>
</evidence>
<reference evidence="2" key="1">
    <citation type="journal article" date="2019" name="Int. J. Syst. Evol. Microbiol.">
        <title>The Global Catalogue of Microorganisms (GCM) 10K type strain sequencing project: providing services to taxonomists for standard genome sequencing and annotation.</title>
        <authorList>
            <consortium name="The Broad Institute Genomics Platform"/>
            <consortium name="The Broad Institute Genome Sequencing Center for Infectious Disease"/>
            <person name="Wu L."/>
            <person name="Ma J."/>
        </authorList>
    </citation>
    <scope>NUCLEOTIDE SEQUENCE [LARGE SCALE GENOMIC DNA]</scope>
    <source>
        <strain evidence="2">JCM 17441</strain>
    </source>
</reference>
<dbReference type="InterPro" id="IPR056510">
    <property type="entry name" value="WapI"/>
</dbReference>
<protein>
    <submittedName>
        <fullName evidence="1">Uncharacterized protein</fullName>
    </submittedName>
</protein>
<sequence>MIARVTEPPELLVGRPDADHLKIRVLGRMHAGSSDYWDGNWLLSPISAALGCFTAQIDAGLRVDELQTFRRRLEQINHQLQGEATLTSIEHWISLSVACLPNGSLCVTGQLDDDLGSGNVLSFTINDLDQTDLPTMLSTLSIIEQTYPFLGTP</sequence>